<feature type="compositionally biased region" description="Polar residues" evidence="1">
    <location>
        <begin position="113"/>
        <end position="129"/>
    </location>
</feature>
<dbReference type="AlphaFoldDB" id="A0AA87YR67"/>
<evidence type="ECO:0000313" key="2">
    <source>
        <dbReference type="EMBL" id="GMN20928.1"/>
    </source>
</evidence>
<proteinExistence type="predicted"/>
<accession>A0AA87YR67</accession>
<dbReference type="EMBL" id="BTGU01005225">
    <property type="protein sequence ID" value="GMN20928.1"/>
    <property type="molecule type" value="Genomic_DNA"/>
</dbReference>
<feature type="compositionally biased region" description="Basic and acidic residues" evidence="1">
    <location>
        <begin position="144"/>
        <end position="153"/>
    </location>
</feature>
<evidence type="ECO:0000256" key="1">
    <source>
        <dbReference type="SAM" id="MobiDB-lite"/>
    </source>
</evidence>
<feature type="region of interest" description="Disordered" evidence="1">
    <location>
        <begin position="249"/>
        <end position="320"/>
    </location>
</feature>
<keyword evidence="3" id="KW-1185">Reference proteome</keyword>
<name>A0AA87YR67_FICCA</name>
<reference evidence="2" key="1">
    <citation type="submission" date="2023-07" db="EMBL/GenBank/DDBJ databases">
        <title>draft genome sequence of fig (Ficus carica).</title>
        <authorList>
            <person name="Takahashi T."/>
            <person name="Nishimura K."/>
        </authorList>
    </citation>
    <scope>NUCLEOTIDE SEQUENCE</scope>
</reference>
<feature type="compositionally biased region" description="Basic residues" evidence="1">
    <location>
        <begin position="271"/>
        <end position="289"/>
    </location>
</feature>
<sequence length="335" mass="37479">MHNQRNQELLPLNPEIERTFLARRREQQGLAGVGEIAERAAVNMANDGQQVNVNNLVPQLVLVDDRDRAIREYARDTCMRIALLIQPLIVINQGASSSGANVYHRPSHPPGFPSQQPRTQAMEASSSLENLIKEPQGSLPSNTEDPRREGKEHCKAILLRNGREIERREKPKAECSAINVLDSLVAAEFEKKCSPKMINEDDSAVSDEDEEASDNQVSWMESRHTAVRGGKHVESLELLVRAFKSHKPSVDEPPVLELKPLPTHLRDSGSRKKKKKKTGFTGHRLHFGARRPIAQPHPLPFAPQRRRHIAPAAQSLPRDPLPSLYSLLRLTDSAS</sequence>
<dbReference type="Proteomes" id="UP001187192">
    <property type="component" value="Unassembled WGS sequence"/>
</dbReference>
<feature type="compositionally biased region" description="Acidic residues" evidence="1">
    <location>
        <begin position="200"/>
        <end position="213"/>
    </location>
</feature>
<organism evidence="2 3">
    <name type="scientific">Ficus carica</name>
    <name type="common">Common fig</name>
    <dbReference type="NCBI Taxonomy" id="3494"/>
    <lineage>
        <taxon>Eukaryota</taxon>
        <taxon>Viridiplantae</taxon>
        <taxon>Streptophyta</taxon>
        <taxon>Embryophyta</taxon>
        <taxon>Tracheophyta</taxon>
        <taxon>Spermatophyta</taxon>
        <taxon>Magnoliopsida</taxon>
        <taxon>eudicotyledons</taxon>
        <taxon>Gunneridae</taxon>
        <taxon>Pentapetalae</taxon>
        <taxon>rosids</taxon>
        <taxon>fabids</taxon>
        <taxon>Rosales</taxon>
        <taxon>Moraceae</taxon>
        <taxon>Ficeae</taxon>
        <taxon>Ficus</taxon>
    </lineage>
</organism>
<feature type="region of interest" description="Disordered" evidence="1">
    <location>
        <begin position="98"/>
        <end position="153"/>
    </location>
</feature>
<protein>
    <submittedName>
        <fullName evidence="2">Uncharacterized protein</fullName>
    </submittedName>
</protein>
<gene>
    <name evidence="2" type="ORF">TIFTF001_047196</name>
</gene>
<evidence type="ECO:0000313" key="3">
    <source>
        <dbReference type="Proteomes" id="UP001187192"/>
    </source>
</evidence>
<feature type="region of interest" description="Disordered" evidence="1">
    <location>
        <begin position="200"/>
        <end position="219"/>
    </location>
</feature>
<comment type="caution">
    <text evidence="2">The sequence shown here is derived from an EMBL/GenBank/DDBJ whole genome shotgun (WGS) entry which is preliminary data.</text>
</comment>